<evidence type="ECO:0000313" key="2">
    <source>
        <dbReference type="EMBL" id="UNM97335.1"/>
    </source>
</evidence>
<sequence length="44" mass="4946">MNSHHPSRLKNLGWLVLLWCGGVGSLFILAYIIRIFMTMAGLKS</sequence>
<dbReference type="InterPro" id="IPR018895">
    <property type="entry name" value="DUF2474"/>
</dbReference>
<feature type="transmembrane region" description="Helical" evidence="1">
    <location>
        <begin position="12"/>
        <end position="33"/>
    </location>
</feature>
<keyword evidence="1" id="KW-0472">Membrane</keyword>
<protein>
    <submittedName>
        <fullName evidence="2">DUF2474 domain-containing protein</fullName>
    </submittedName>
</protein>
<dbReference type="Proteomes" id="UP000829542">
    <property type="component" value="Chromosome"/>
</dbReference>
<keyword evidence="1" id="KW-1133">Transmembrane helix</keyword>
<dbReference type="RefSeq" id="WP_242152652.1">
    <property type="nucleotide sequence ID" value="NZ_CP093379.1"/>
</dbReference>
<gene>
    <name evidence="2" type="ORF">MMG00_05675</name>
</gene>
<dbReference type="EMBL" id="CP093379">
    <property type="protein sequence ID" value="UNM97335.1"/>
    <property type="molecule type" value="Genomic_DNA"/>
</dbReference>
<dbReference type="Pfam" id="PF10617">
    <property type="entry name" value="DUF2474"/>
    <property type="match status" value="1"/>
</dbReference>
<organism evidence="2 3">
    <name type="scientific">Ignatzschineria rhizosphaerae</name>
    <dbReference type="NCBI Taxonomy" id="2923279"/>
    <lineage>
        <taxon>Bacteria</taxon>
        <taxon>Pseudomonadati</taxon>
        <taxon>Pseudomonadota</taxon>
        <taxon>Gammaproteobacteria</taxon>
        <taxon>Cardiobacteriales</taxon>
        <taxon>Ignatzschineriaceae</taxon>
        <taxon>Ignatzschineria</taxon>
    </lineage>
</organism>
<evidence type="ECO:0000256" key="1">
    <source>
        <dbReference type="SAM" id="Phobius"/>
    </source>
</evidence>
<evidence type="ECO:0000313" key="3">
    <source>
        <dbReference type="Proteomes" id="UP000829542"/>
    </source>
</evidence>
<keyword evidence="1" id="KW-0812">Transmembrane</keyword>
<proteinExistence type="predicted"/>
<reference evidence="2 3" key="1">
    <citation type="submission" date="2022-03" db="EMBL/GenBank/DDBJ databases">
        <title>Ignatzschineria rhizosphaerae HR5S32.</title>
        <authorList>
            <person name="Sun J.Q."/>
            <person name="Feng J.Y."/>
        </authorList>
    </citation>
    <scope>NUCLEOTIDE SEQUENCE [LARGE SCALE GENOMIC DNA]</scope>
    <source>
        <strain evidence="2 3">HR5S32</strain>
    </source>
</reference>
<name>A0ABY3X9B1_9GAMM</name>
<keyword evidence="3" id="KW-1185">Reference proteome</keyword>
<accession>A0ABY3X9B1</accession>